<name>A0ABU3DWT9_9FLAO</name>
<dbReference type="Proteomes" id="UP001253848">
    <property type="component" value="Unassembled WGS sequence"/>
</dbReference>
<gene>
    <name evidence="2" type="ORF">RM541_14220</name>
</gene>
<feature type="chain" id="PRO_5046196296" description="Lipoprotein" evidence="1">
    <location>
        <begin position="26"/>
        <end position="198"/>
    </location>
</feature>
<sequence length="198" mass="22552">MKKLLNHVCLVLLLFLTSCHIPSYTFDPRSTRSAIKFEEGKYLLNDIKAPESIRGKLEVMVTEEISQYLQDEITLVRNARGVFIPFTISENPDAEFLERLKTGTSGYDYLINVKTDILSEDISDIEVGNIQNSEENLVSVSLEIFDLQSAQSIYFQKVTGHLSARDDSKDFSFAKGSKSMIVKSLKKILKRIEKRHIL</sequence>
<comment type="caution">
    <text evidence="2">The sequence shown here is derived from an EMBL/GenBank/DDBJ whole genome shotgun (WGS) entry which is preliminary data.</text>
</comment>
<reference evidence="2 3" key="1">
    <citation type="submission" date="2023-09" db="EMBL/GenBank/DDBJ databases">
        <authorList>
            <person name="Rey-Velasco X."/>
        </authorList>
    </citation>
    <scope>NUCLEOTIDE SEQUENCE [LARGE SCALE GENOMIC DNA]</scope>
    <source>
        <strain evidence="2 3">F225</strain>
    </source>
</reference>
<evidence type="ECO:0008006" key="4">
    <source>
        <dbReference type="Google" id="ProtNLM"/>
    </source>
</evidence>
<evidence type="ECO:0000313" key="3">
    <source>
        <dbReference type="Proteomes" id="UP001253848"/>
    </source>
</evidence>
<dbReference type="RefSeq" id="WP_311500801.1">
    <property type="nucleotide sequence ID" value="NZ_JAVRHN010000011.1"/>
</dbReference>
<dbReference type="EMBL" id="JAVRHN010000011">
    <property type="protein sequence ID" value="MDT0687522.1"/>
    <property type="molecule type" value="Genomic_DNA"/>
</dbReference>
<evidence type="ECO:0000313" key="2">
    <source>
        <dbReference type="EMBL" id="MDT0687522.1"/>
    </source>
</evidence>
<accession>A0ABU3DWT9</accession>
<proteinExistence type="predicted"/>
<organism evidence="2 3">
    <name type="scientific">Autumnicola psychrophila</name>
    <dbReference type="NCBI Taxonomy" id="3075592"/>
    <lineage>
        <taxon>Bacteria</taxon>
        <taxon>Pseudomonadati</taxon>
        <taxon>Bacteroidota</taxon>
        <taxon>Flavobacteriia</taxon>
        <taxon>Flavobacteriales</taxon>
        <taxon>Flavobacteriaceae</taxon>
        <taxon>Autumnicola</taxon>
    </lineage>
</organism>
<keyword evidence="3" id="KW-1185">Reference proteome</keyword>
<feature type="signal peptide" evidence="1">
    <location>
        <begin position="1"/>
        <end position="25"/>
    </location>
</feature>
<dbReference type="PROSITE" id="PS51257">
    <property type="entry name" value="PROKAR_LIPOPROTEIN"/>
    <property type="match status" value="1"/>
</dbReference>
<protein>
    <recommendedName>
        <fullName evidence="4">Lipoprotein</fullName>
    </recommendedName>
</protein>
<evidence type="ECO:0000256" key="1">
    <source>
        <dbReference type="SAM" id="SignalP"/>
    </source>
</evidence>
<keyword evidence="1" id="KW-0732">Signal</keyword>